<keyword evidence="3" id="KW-0274">FAD</keyword>
<dbReference type="PROSITE" id="PS51387">
    <property type="entry name" value="FAD_PCMH"/>
    <property type="match status" value="1"/>
</dbReference>
<dbReference type="Gene3D" id="3.40.462.20">
    <property type="match status" value="1"/>
</dbReference>
<feature type="region of interest" description="Disordered" evidence="5">
    <location>
        <begin position="1"/>
        <end position="26"/>
    </location>
</feature>
<evidence type="ECO:0000256" key="1">
    <source>
        <dbReference type="ARBA" id="ARBA00005466"/>
    </source>
</evidence>
<feature type="domain" description="FAD-binding PCMH-type" evidence="6">
    <location>
        <begin position="23"/>
        <end position="202"/>
    </location>
</feature>
<evidence type="ECO:0000256" key="3">
    <source>
        <dbReference type="ARBA" id="ARBA00022827"/>
    </source>
</evidence>
<protein>
    <submittedName>
        <fullName evidence="7">FAD-binding domain-containing protein</fullName>
    </submittedName>
</protein>
<accession>A0A6A5U0N6</accession>
<comment type="similarity">
    <text evidence="1">Belongs to the oxygen-dependent FAD-linked oxidoreductase family.</text>
</comment>
<keyword evidence="8" id="KW-1185">Reference proteome</keyword>
<proteinExistence type="inferred from homology"/>
<dbReference type="PANTHER" id="PTHR42973">
    <property type="entry name" value="BINDING OXIDOREDUCTASE, PUTATIVE (AFU_ORTHOLOGUE AFUA_1G17690)-RELATED"/>
    <property type="match status" value="1"/>
</dbReference>
<dbReference type="InterPro" id="IPR016169">
    <property type="entry name" value="FAD-bd_PCMH_sub2"/>
</dbReference>
<dbReference type="GO" id="GO:0071949">
    <property type="term" value="F:FAD binding"/>
    <property type="evidence" value="ECO:0007669"/>
    <property type="project" value="InterPro"/>
</dbReference>
<dbReference type="Gene3D" id="3.30.465.10">
    <property type="match status" value="1"/>
</dbReference>
<dbReference type="PANTHER" id="PTHR42973:SF7">
    <property type="entry name" value="FAD-BINDING PCMH-TYPE DOMAIN-CONTAINING PROTEIN"/>
    <property type="match status" value="1"/>
</dbReference>
<sequence>MASPFPKRIPDPAESIPRWSATGVSTPHSIVSPETIEHIANVISYAASKNLKVVPIGGAHGSFLPVTDRTIYLTLENFKIVSLNEEKGEVSVGGGAITGDVLKTLAEKGWYTCTINSNAVGVVGALLGGFNHGLGGKHGLGVDFIRSINIVPFSLPSGLPSKGELVLSTESQGEEKKLWDALRGGGLGLGVITSVTLAAHRISSLNLTNDKIWTRRLVFPAPAISTAIDTFLNLPSPPPPELAASLIFLRAPPTAPVPGSPMAMLGLTFFGPAEDAEKACGVAFKEEAVGKCINVGGTTAMTGFGNMNDALDPMNRHGGYKDFHGGFMKDVSGEGIQAAFNAWLEFTAKDPKSRGSTYMLLSRSSTTQTLANARDDPTPFVPFRDRAVFVHVAAWYANAGEKGDADAFGKRVLEVVRKKDEEDGVKKCGFANNWTWGQDVGDVFNDEQVSELRRVKGVWDKGGVGWSPVVEGW</sequence>
<dbReference type="GO" id="GO:0016491">
    <property type="term" value="F:oxidoreductase activity"/>
    <property type="evidence" value="ECO:0007669"/>
    <property type="project" value="UniProtKB-KW"/>
</dbReference>
<dbReference type="EMBL" id="ML976987">
    <property type="protein sequence ID" value="KAF1958228.1"/>
    <property type="molecule type" value="Genomic_DNA"/>
</dbReference>
<dbReference type="InterPro" id="IPR036318">
    <property type="entry name" value="FAD-bd_PCMH-like_sf"/>
</dbReference>
<dbReference type="Proteomes" id="UP000800035">
    <property type="component" value="Unassembled WGS sequence"/>
</dbReference>
<evidence type="ECO:0000256" key="2">
    <source>
        <dbReference type="ARBA" id="ARBA00022630"/>
    </source>
</evidence>
<dbReference type="InterPro" id="IPR016166">
    <property type="entry name" value="FAD-bd_PCMH"/>
</dbReference>
<evidence type="ECO:0000256" key="4">
    <source>
        <dbReference type="ARBA" id="ARBA00023002"/>
    </source>
</evidence>
<dbReference type="InterPro" id="IPR050416">
    <property type="entry name" value="FAD-linked_Oxidoreductase"/>
</dbReference>
<evidence type="ECO:0000256" key="5">
    <source>
        <dbReference type="SAM" id="MobiDB-lite"/>
    </source>
</evidence>
<dbReference type="OrthoDB" id="415825at2759"/>
<dbReference type="SUPFAM" id="SSF56176">
    <property type="entry name" value="FAD-binding/transporter-associated domain-like"/>
    <property type="match status" value="1"/>
</dbReference>
<keyword evidence="2" id="KW-0285">Flavoprotein</keyword>
<keyword evidence="4" id="KW-0560">Oxidoreductase</keyword>
<evidence type="ECO:0000313" key="8">
    <source>
        <dbReference type="Proteomes" id="UP000800035"/>
    </source>
</evidence>
<dbReference type="AlphaFoldDB" id="A0A6A5U0N6"/>
<organism evidence="7 8">
    <name type="scientific">Byssothecium circinans</name>
    <dbReference type="NCBI Taxonomy" id="147558"/>
    <lineage>
        <taxon>Eukaryota</taxon>
        <taxon>Fungi</taxon>
        <taxon>Dikarya</taxon>
        <taxon>Ascomycota</taxon>
        <taxon>Pezizomycotina</taxon>
        <taxon>Dothideomycetes</taxon>
        <taxon>Pleosporomycetidae</taxon>
        <taxon>Pleosporales</taxon>
        <taxon>Massarineae</taxon>
        <taxon>Massarinaceae</taxon>
        <taxon>Byssothecium</taxon>
    </lineage>
</organism>
<evidence type="ECO:0000259" key="6">
    <source>
        <dbReference type="PROSITE" id="PS51387"/>
    </source>
</evidence>
<dbReference type="Pfam" id="PF01565">
    <property type="entry name" value="FAD_binding_4"/>
    <property type="match status" value="1"/>
</dbReference>
<name>A0A6A5U0N6_9PLEO</name>
<gene>
    <name evidence="7" type="ORF">CC80DRAFT_26529</name>
</gene>
<evidence type="ECO:0000313" key="7">
    <source>
        <dbReference type="EMBL" id="KAF1958228.1"/>
    </source>
</evidence>
<dbReference type="InterPro" id="IPR006094">
    <property type="entry name" value="Oxid_FAD_bind_N"/>
</dbReference>
<reference evidence="7" key="1">
    <citation type="journal article" date="2020" name="Stud. Mycol.">
        <title>101 Dothideomycetes genomes: a test case for predicting lifestyles and emergence of pathogens.</title>
        <authorList>
            <person name="Haridas S."/>
            <person name="Albert R."/>
            <person name="Binder M."/>
            <person name="Bloem J."/>
            <person name="Labutti K."/>
            <person name="Salamov A."/>
            <person name="Andreopoulos B."/>
            <person name="Baker S."/>
            <person name="Barry K."/>
            <person name="Bills G."/>
            <person name="Bluhm B."/>
            <person name="Cannon C."/>
            <person name="Castanera R."/>
            <person name="Culley D."/>
            <person name="Daum C."/>
            <person name="Ezra D."/>
            <person name="Gonzalez J."/>
            <person name="Henrissat B."/>
            <person name="Kuo A."/>
            <person name="Liang C."/>
            <person name="Lipzen A."/>
            <person name="Lutzoni F."/>
            <person name="Magnuson J."/>
            <person name="Mondo S."/>
            <person name="Nolan M."/>
            <person name="Ohm R."/>
            <person name="Pangilinan J."/>
            <person name="Park H.-J."/>
            <person name="Ramirez L."/>
            <person name="Alfaro M."/>
            <person name="Sun H."/>
            <person name="Tritt A."/>
            <person name="Yoshinaga Y."/>
            <person name="Zwiers L.-H."/>
            <person name="Turgeon B."/>
            <person name="Goodwin S."/>
            <person name="Spatafora J."/>
            <person name="Crous P."/>
            <person name="Grigoriev I."/>
        </authorList>
    </citation>
    <scope>NUCLEOTIDE SEQUENCE</scope>
    <source>
        <strain evidence="7">CBS 675.92</strain>
    </source>
</reference>